<feature type="domain" description="C2H2-type" evidence="2">
    <location>
        <begin position="45"/>
        <end position="71"/>
    </location>
</feature>
<dbReference type="EMBL" id="KK118106">
    <property type="protein sequence ID" value="KFM72250.1"/>
    <property type="molecule type" value="Genomic_DNA"/>
</dbReference>
<feature type="domain" description="C2H2-type" evidence="2">
    <location>
        <begin position="5"/>
        <end position="33"/>
    </location>
</feature>
<keyword evidence="1" id="KW-0863">Zinc-finger</keyword>
<dbReference type="Pfam" id="PF13912">
    <property type="entry name" value="zf-C2H2_6"/>
    <property type="match status" value="1"/>
</dbReference>
<evidence type="ECO:0000256" key="1">
    <source>
        <dbReference type="PROSITE-ProRule" id="PRU00042"/>
    </source>
</evidence>
<dbReference type="SUPFAM" id="SSF57667">
    <property type="entry name" value="beta-beta-alpha zinc fingers"/>
    <property type="match status" value="1"/>
</dbReference>
<dbReference type="AlphaFoldDB" id="A0A087U4G1"/>
<dbReference type="Pfam" id="PF00096">
    <property type="entry name" value="zf-C2H2"/>
    <property type="match status" value="1"/>
</dbReference>
<accession>A0A087U4G1</accession>
<protein>
    <recommendedName>
        <fullName evidence="2">C2H2-type domain-containing protein</fullName>
    </recommendedName>
</protein>
<dbReference type="Gene3D" id="3.30.160.60">
    <property type="entry name" value="Classic Zinc Finger"/>
    <property type="match status" value="1"/>
</dbReference>
<dbReference type="Proteomes" id="UP000054359">
    <property type="component" value="Unassembled WGS sequence"/>
</dbReference>
<keyword evidence="4" id="KW-1185">Reference proteome</keyword>
<gene>
    <name evidence="3" type="ORF">X975_16708</name>
</gene>
<evidence type="ECO:0000259" key="2">
    <source>
        <dbReference type="PROSITE" id="PS50157"/>
    </source>
</evidence>
<reference evidence="3 4" key="1">
    <citation type="submission" date="2013-11" db="EMBL/GenBank/DDBJ databases">
        <title>Genome sequencing of Stegodyphus mimosarum.</title>
        <authorList>
            <person name="Bechsgaard J."/>
        </authorList>
    </citation>
    <scope>NUCLEOTIDE SEQUENCE [LARGE SCALE GENOMIC DNA]</scope>
</reference>
<evidence type="ECO:0000313" key="3">
    <source>
        <dbReference type="EMBL" id="KFM72250.1"/>
    </source>
</evidence>
<dbReference type="GO" id="GO:0008270">
    <property type="term" value="F:zinc ion binding"/>
    <property type="evidence" value="ECO:0007669"/>
    <property type="project" value="UniProtKB-KW"/>
</dbReference>
<dbReference type="InterPro" id="IPR036236">
    <property type="entry name" value="Znf_C2H2_sf"/>
</dbReference>
<dbReference type="OrthoDB" id="6782111at2759"/>
<feature type="non-terminal residue" evidence="3">
    <location>
        <position position="71"/>
    </location>
</feature>
<keyword evidence="1" id="KW-0479">Metal-binding</keyword>
<name>A0A087U4G1_STEMI</name>
<dbReference type="PROSITE" id="PS50157">
    <property type="entry name" value="ZINC_FINGER_C2H2_2"/>
    <property type="match status" value="2"/>
</dbReference>
<dbReference type="PROSITE" id="PS00028">
    <property type="entry name" value="ZINC_FINGER_C2H2_1"/>
    <property type="match status" value="1"/>
</dbReference>
<sequence>MADNFLCSECSRSYSFRRNLGKHITKCHPSKLEELAPTLRTVPKFICDECDQVFSKQNLLRGHERYCLCNY</sequence>
<proteinExistence type="predicted"/>
<dbReference type="InterPro" id="IPR013087">
    <property type="entry name" value="Znf_C2H2_type"/>
</dbReference>
<evidence type="ECO:0000313" key="4">
    <source>
        <dbReference type="Proteomes" id="UP000054359"/>
    </source>
</evidence>
<organism evidence="3 4">
    <name type="scientific">Stegodyphus mimosarum</name>
    <name type="common">African social velvet spider</name>
    <dbReference type="NCBI Taxonomy" id="407821"/>
    <lineage>
        <taxon>Eukaryota</taxon>
        <taxon>Metazoa</taxon>
        <taxon>Ecdysozoa</taxon>
        <taxon>Arthropoda</taxon>
        <taxon>Chelicerata</taxon>
        <taxon>Arachnida</taxon>
        <taxon>Araneae</taxon>
        <taxon>Araneomorphae</taxon>
        <taxon>Entelegynae</taxon>
        <taxon>Eresoidea</taxon>
        <taxon>Eresidae</taxon>
        <taxon>Stegodyphus</taxon>
    </lineage>
</organism>
<keyword evidence="1" id="KW-0862">Zinc</keyword>